<dbReference type="PANTHER" id="PTHR10114">
    <property type="entry name" value="60S RIBOSOMAL PROTEIN L36"/>
    <property type="match status" value="1"/>
</dbReference>
<dbReference type="GO" id="GO:0005840">
    <property type="term" value="C:ribosome"/>
    <property type="evidence" value="ECO:0007669"/>
    <property type="project" value="UniProtKB-KW"/>
</dbReference>
<dbReference type="GO" id="GO:0006412">
    <property type="term" value="P:translation"/>
    <property type="evidence" value="ECO:0007669"/>
    <property type="project" value="InterPro"/>
</dbReference>
<dbReference type="GO" id="GO:0003735">
    <property type="term" value="F:structural constituent of ribosome"/>
    <property type="evidence" value="ECO:0007669"/>
    <property type="project" value="InterPro"/>
</dbReference>
<dbReference type="AlphaFoldDB" id="A0A0R3RG46"/>
<dbReference type="Proteomes" id="UP000050640">
    <property type="component" value="Unplaced"/>
</dbReference>
<dbReference type="Pfam" id="PF01158">
    <property type="entry name" value="Ribosomal_L36e"/>
    <property type="match status" value="1"/>
</dbReference>
<dbReference type="InterPro" id="IPR038097">
    <property type="entry name" value="Ribosomal_eL36_sf"/>
</dbReference>
<accession>A0A0R3RG46</accession>
<organism evidence="6 7">
    <name type="scientific">Elaeophora elaphi</name>
    <dbReference type="NCBI Taxonomy" id="1147741"/>
    <lineage>
        <taxon>Eukaryota</taxon>
        <taxon>Metazoa</taxon>
        <taxon>Ecdysozoa</taxon>
        <taxon>Nematoda</taxon>
        <taxon>Chromadorea</taxon>
        <taxon>Rhabditida</taxon>
        <taxon>Spirurina</taxon>
        <taxon>Spiruromorpha</taxon>
        <taxon>Filarioidea</taxon>
        <taxon>Onchocercidae</taxon>
        <taxon>Elaeophora</taxon>
    </lineage>
</organism>
<sequence>MVAVEAVAVGLNSGYKVTKNQRKVRQNRRKGRVTKRSKIVRELIREVAGFAPYERRTMELLRVRGVSVRMFVLRESVMRFRQSLRIFVNITSDYKTSAECFHLNLFY</sequence>
<reference evidence="7" key="1">
    <citation type="submission" date="2017-02" db="UniProtKB">
        <authorList>
            <consortium name="WormBaseParasite"/>
        </authorList>
    </citation>
    <scope>IDENTIFICATION</scope>
</reference>
<dbReference type="PROSITE" id="PS01190">
    <property type="entry name" value="RIBOSOMAL_L36E"/>
    <property type="match status" value="1"/>
</dbReference>
<proteinExistence type="inferred from homology"/>
<dbReference type="GO" id="GO:1990904">
    <property type="term" value="C:ribonucleoprotein complex"/>
    <property type="evidence" value="ECO:0007669"/>
    <property type="project" value="UniProtKB-KW"/>
</dbReference>
<comment type="subunit">
    <text evidence="2">Component of the large ribosomal subunit.</text>
</comment>
<keyword evidence="3 5" id="KW-0689">Ribosomal protein</keyword>
<dbReference type="InterPro" id="IPR000509">
    <property type="entry name" value="Ribosomal_eL36"/>
</dbReference>
<dbReference type="WBParaSite" id="EEL_0000036801-mRNA-1">
    <property type="protein sequence ID" value="EEL_0000036801-mRNA-1"/>
    <property type="gene ID" value="EEL_0000036801"/>
</dbReference>
<protein>
    <recommendedName>
        <fullName evidence="5">60S ribosomal protein L36</fullName>
    </recommendedName>
</protein>
<dbReference type="Gene3D" id="1.10.10.1760">
    <property type="entry name" value="60S ribosomal protein L36"/>
    <property type="match status" value="1"/>
</dbReference>
<evidence type="ECO:0000256" key="5">
    <source>
        <dbReference type="RuleBase" id="RU000665"/>
    </source>
</evidence>
<comment type="similarity">
    <text evidence="1 5">Belongs to the eukaryotic ribosomal protein eL36 family.</text>
</comment>
<evidence type="ECO:0000313" key="6">
    <source>
        <dbReference type="Proteomes" id="UP000050640"/>
    </source>
</evidence>
<evidence type="ECO:0000256" key="4">
    <source>
        <dbReference type="ARBA" id="ARBA00023274"/>
    </source>
</evidence>
<evidence type="ECO:0000256" key="1">
    <source>
        <dbReference type="ARBA" id="ARBA00006509"/>
    </source>
</evidence>
<dbReference type="STRING" id="1147741.A0A0R3RG46"/>
<evidence type="ECO:0000313" key="7">
    <source>
        <dbReference type="WBParaSite" id="EEL_0000036801-mRNA-1"/>
    </source>
</evidence>
<name>A0A0R3RG46_9BILA</name>
<evidence type="ECO:0000256" key="2">
    <source>
        <dbReference type="ARBA" id="ARBA00011133"/>
    </source>
</evidence>
<keyword evidence="6" id="KW-1185">Reference proteome</keyword>
<keyword evidence="4 5" id="KW-0687">Ribonucleoprotein</keyword>
<evidence type="ECO:0000256" key="3">
    <source>
        <dbReference type="ARBA" id="ARBA00022980"/>
    </source>
</evidence>